<evidence type="ECO:0000256" key="5">
    <source>
        <dbReference type="ARBA" id="ARBA00022737"/>
    </source>
</evidence>
<proteinExistence type="inferred from homology"/>
<dbReference type="VEuPathDB" id="FungiDB:AAP_05931"/>
<evidence type="ECO:0000256" key="1">
    <source>
        <dbReference type="ARBA" id="ARBA00004613"/>
    </source>
</evidence>
<organism evidence="15 16">
    <name type="scientific">Ascosphaera apis ARSEF 7405</name>
    <dbReference type="NCBI Taxonomy" id="392613"/>
    <lineage>
        <taxon>Eukaryota</taxon>
        <taxon>Fungi</taxon>
        <taxon>Dikarya</taxon>
        <taxon>Ascomycota</taxon>
        <taxon>Pezizomycotina</taxon>
        <taxon>Eurotiomycetes</taxon>
        <taxon>Eurotiomycetidae</taxon>
        <taxon>Onygenales</taxon>
        <taxon>Ascosphaeraceae</taxon>
        <taxon>Ascosphaera</taxon>
    </lineage>
</organism>
<evidence type="ECO:0000256" key="10">
    <source>
        <dbReference type="ARBA" id="ARBA00023316"/>
    </source>
</evidence>
<evidence type="ECO:0000256" key="6">
    <source>
        <dbReference type="ARBA" id="ARBA00022801"/>
    </source>
</evidence>
<dbReference type="Proteomes" id="UP000242877">
    <property type="component" value="Unassembled WGS sequence"/>
</dbReference>
<keyword evidence="16" id="KW-1185">Reference proteome</keyword>
<keyword evidence="11" id="KW-0624">Polysaccharide degradation</keyword>
<keyword evidence="8" id="KW-0119">Carbohydrate metabolism</keyword>
<dbReference type="Pfam" id="PF00295">
    <property type="entry name" value="Glyco_hydro_28"/>
    <property type="match status" value="1"/>
</dbReference>
<keyword evidence="9 13" id="KW-0326">Glycosidase</keyword>
<dbReference type="GO" id="GO:0004650">
    <property type="term" value="F:polygalacturonase activity"/>
    <property type="evidence" value="ECO:0007669"/>
    <property type="project" value="InterPro"/>
</dbReference>
<protein>
    <submittedName>
        <fullName evidence="15">Endo-xylogalacturonan hydrolase</fullName>
    </submittedName>
</protein>
<dbReference type="AlphaFoldDB" id="A0A167V5N2"/>
<evidence type="ECO:0000313" key="16">
    <source>
        <dbReference type="Proteomes" id="UP000242877"/>
    </source>
</evidence>
<evidence type="ECO:0000256" key="13">
    <source>
        <dbReference type="RuleBase" id="RU361169"/>
    </source>
</evidence>
<evidence type="ECO:0000256" key="4">
    <source>
        <dbReference type="ARBA" id="ARBA00022729"/>
    </source>
</evidence>
<evidence type="ECO:0000256" key="12">
    <source>
        <dbReference type="ARBA" id="ARBA00037278"/>
    </source>
</evidence>
<name>A0A167V5N2_9EURO</name>
<keyword evidence="4 14" id="KW-0732">Signal</keyword>
<dbReference type="GO" id="GO:0005576">
    <property type="term" value="C:extracellular region"/>
    <property type="evidence" value="ECO:0007669"/>
    <property type="project" value="UniProtKB-SubCell"/>
</dbReference>
<feature type="chain" id="PRO_5007893295" evidence="14">
    <location>
        <begin position="22"/>
        <end position="403"/>
    </location>
</feature>
<sequence length="403" mass="43244">MMMMLKSTALLLSLHFLGALSSPTFHHQARDSSCTPKSGAKDDTPAIMNAISKCGDGGTITLPQGEQYTIDTPLDFKKCKGCKVHLEGTLKATSDVDKWSKENAIIVLKNVNGLTLTSTKGTGVIDGNGQDAWDAFAKNKNLKRPRLISVAGCTDITVSNLYLKNPPTFFIAQNGGSSNVHYSDLTLYAHSKSDSPAKNTDGIDIGDSKYTTIKNVHITNFDDCIAFKPGCDYLDVNNVTCAGNSHGLSVGSLGKGSDDKVTNVYVKDAHMINATKAAGIKVYDGSKGRGTPYVKNVTWENVHVDNCDYAAQIQSCYGISGDKTCNDTPSKAELYDVKFLNFHGTVSKKYAPVDANINCPGAGKCDVSFDKWDISVPGDEKAYALCAAQPKDLPINCHPGAFR</sequence>
<evidence type="ECO:0000256" key="14">
    <source>
        <dbReference type="SAM" id="SignalP"/>
    </source>
</evidence>
<dbReference type="Gene3D" id="2.160.20.10">
    <property type="entry name" value="Single-stranded right-handed beta-helix, Pectin lyase-like"/>
    <property type="match status" value="1"/>
</dbReference>
<evidence type="ECO:0000256" key="11">
    <source>
        <dbReference type="ARBA" id="ARBA00023326"/>
    </source>
</evidence>
<evidence type="ECO:0000256" key="9">
    <source>
        <dbReference type="ARBA" id="ARBA00023295"/>
    </source>
</evidence>
<dbReference type="EMBL" id="AZGZ01000039">
    <property type="protein sequence ID" value="KZZ87076.1"/>
    <property type="molecule type" value="Genomic_DNA"/>
</dbReference>
<dbReference type="OrthoDB" id="187139at2759"/>
<evidence type="ECO:0000256" key="7">
    <source>
        <dbReference type="ARBA" id="ARBA00023180"/>
    </source>
</evidence>
<keyword evidence="10" id="KW-0961">Cell wall biogenesis/degradation</keyword>
<accession>A0A167V5N2</accession>
<dbReference type="PANTHER" id="PTHR31736">
    <property type="match status" value="1"/>
</dbReference>
<dbReference type="PANTHER" id="PTHR31736:SF9">
    <property type="entry name" value="ENDO-XYLOGALACTURONAN HYDROLASE A-RELATED"/>
    <property type="match status" value="1"/>
</dbReference>
<dbReference type="InterPro" id="IPR006626">
    <property type="entry name" value="PbH1"/>
</dbReference>
<evidence type="ECO:0000256" key="8">
    <source>
        <dbReference type="ARBA" id="ARBA00023277"/>
    </source>
</evidence>
<keyword evidence="6 13" id="KW-0378">Hydrolase</keyword>
<comment type="similarity">
    <text evidence="2 13">Belongs to the glycosyl hydrolase 28 family.</text>
</comment>
<keyword evidence="5" id="KW-0677">Repeat</keyword>
<reference evidence="15 16" key="1">
    <citation type="journal article" date="2016" name="Genome Biol. Evol.">
        <title>Divergent and convergent evolution of fungal pathogenicity.</title>
        <authorList>
            <person name="Shang Y."/>
            <person name="Xiao G."/>
            <person name="Zheng P."/>
            <person name="Cen K."/>
            <person name="Zhan S."/>
            <person name="Wang C."/>
        </authorList>
    </citation>
    <scope>NUCLEOTIDE SEQUENCE [LARGE SCALE GENOMIC DNA]</scope>
    <source>
        <strain evidence="15 16">ARSEF 7405</strain>
    </source>
</reference>
<keyword evidence="3" id="KW-0964">Secreted</keyword>
<dbReference type="SUPFAM" id="SSF51126">
    <property type="entry name" value="Pectin lyase-like"/>
    <property type="match status" value="1"/>
</dbReference>
<dbReference type="SMART" id="SM00710">
    <property type="entry name" value="PbH1"/>
    <property type="match status" value="5"/>
</dbReference>
<evidence type="ECO:0000256" key="2">
    <source>
        <dbReference type="ARBA" id="ARBA00008834"/>
    </source>
</evidence>
<dbReference type="GO" id="GO:0071555">
    <property type="term" value="P:cell wall organization"/>
    <property type="evidence" value="ECO:0007669"/>
    <property type="project" value="UniProtKB-KW"/>
</dbReference>
<gene>
    <name evidence="15" type="ORF">AAP_05931</name>
</gene>
<dbReference type="InterPro" id="IPR000743">
    <property type="entry name" value="Glyco_hydro_28"/>
</dbReference>
<dbReference type="InterPro" id="IPR012334">
    <property type="entry name" value="Pectin_lyas_fold"/>
</dbReference>
<comment type="caution">
    <text evidence="15">The sequence shown here is derived from an EMBL/GenBank/DDBJ whole genome shotgun (WGS) entry which is preliminary data.</text>
</comment>
<evidence type="ECO:0000313" key="15">
    <source>
        <dbReference type="EMBL" id="KZZ87076.1"/>
    </source>
</evidence>
<dbReference type="InterPro" id="IPR011050">
    <property type="entry name" value="Pectin_lyase_fold/virulence"/>
</dbReference>
<dbReference type="GO" id="GO:0045490">
    <property type="term" value="P:pectin catabolic process"/>
    <property type="evidence" value="ECO:0007669"/>
    <property type="project" value="UniProtKB-ARBA"/>
</dbReference>
<comment type="subcellular location">
    <subcellularLocation>
        <location evidence="1">Secreted</location>
    </subcellularLocation>
</comment>
<feature type="signal peptide" evidence="14">
    <location>
        <begin position="1"/>
        <end position="21"/>
    </location>
</feature>
<comment type="function">
    <text evidence="12">Pectinolytic enzyme involved in the degradation of xylogalacturonan (xga), a galacturonan backbone heavily substituted with xylose, and which is one important component of the hairy regions of pectin. Activity requires a galacturonic acid backbone substituted with xylose.</text>
</comment>
<keyword evidence="7" id="KW-0325">Glycoprotein</keyword>
<evidence type="ECO:0000256" key="3">
    <source>
        <dbReference type="ARBA" id="ARBA00022525"/>
    </source>
</evidence>